<evidence type="ECO:0000256" key="8">
    <source>
        <dbReference type="RuleBase" id="RU363032"/>
    </source>
</evidence>
<feature type="transmembrane region" description="Helical" evidence="8">
    <location>
        <begin position="57"/>
        <end position="78"/>
    </location>
</feature>
<dbReference type="EMBL" id="CP017786">
    <property type="protein sequence ID" value="AOZ88966.1"/>
    <property type="molecule type" value="Genomic_DNA"/>
</dbReference>
<organism evidence="10 11">
    <name type="scientific">Bacillus xiamenensis</name>
    <dbReference type="NCBI Taxonomy" id="1178537"/>
    <lineage>
        <taxon>Bacteria</taxon>
        <taxon>Bacillati</taxon>
        <taxon>Bacillota</taxon>
        <taxon>Bacilli</taxon>
        <taxon>Bacillales</taxon>
        <taxon>Bacillaceae</taxon>
        <taxon>Bacillus</taxon>
    </lineage>
</organism>
<dbReference type="AlphaFoldDB" id="A0AAC9IGR8"/>
<feature type="transmembrane region" description="Helical" evidence="8">
    <location>
        <begin position="190"/>
        <end position="212"/>
    </location>
</feature>
<dbReference type="InterPro" id="IPR043429">
    <property type="entry name" value="ArtM/GltK/GlnP/TcyL/YhdX-like"/>
</dbReference>
<dbReference type="SUPFAM" id="SSF161098">
    <property type="entry name" value="MetI-like"/>
    <property type="match status" value="1"/>
</dbReference>
<dbReference type="GO" id="GO:0043190">
    <property type="term" value="C:ATP-binding cassette (ABC) transporter complex"/>
    <property type="evidence" value="ECO:0007669"/>
    <property type="project" value="InterPro"/>
</dbReference>
<dbReference type="Proteomes" id="UP000177709">
    <property type="component" value="Chromosome"/>
</dbReference>
<feature type="transmembrane region" description="Helical" evidence="8">
    <location>
        <begin position="154"/>
        <end position="178"/>
    </location>
</feature>
<evidence type="ECO:0000313" key="10">
    <source>
        <dbReference type="EMBL" id="AOZ88966.1"/>
    </source>
</evidence>
<reference evidence="10 11" key="1">
    <citation type="submission" date="2016-10" db="EMBL/GenBank/DDBJ databases">
        <title>Whole genome sequence of hyper active fibrinolysis bacterium Bacillus pumilus strain VV3 isolated from fermented rice.</title>
        <authorList>
            <person name="Mariadas V.A."/>
            <person name="Vijayaraghavan P."/>
            <person name="Dhandapani V."/>
        </authorList>
    </citation>
    <scope>NUCLEOTIDE SEQUENCE [LARGE SCALE GENOMIC DNA]</scope>
    <source>
        <strain evidence="10 11">VV3</strain>
    </source>
</reference>
<evidence type="ECO:0000256" key="1">
    <source>
        <dbReference type="ARBA" id="ARBA00004651"/>
    </source>
</evidence>
<evidence type="ECO:0000256" key="5">
    <source>
        <dbReference type="ARBA" id="ARBA00022970"/>
    </source>
</evidence>
<feature type="transmembrane region" description="Helical" evidence="8">
    <location>
        <begin position="20"/>
        <end position="45"/>
    </location>
</feature>
<evidence type="ECO:0000259" key="9">
    <source>
        <dbReference type="PROSITE" id="PS50928"/>
    </source>
</evidence>
<evidence type="ECO:0000313" key="11">
    <source>
        <dbReference type="Proteomes" id="UP000177709"/>
    </source>
</evidence>
<dbReference type="PANTHER" id="PTHR30614:SF0">
    <property type="entry name" value="L-CYSTINE TRANSPORT SYSTEM PERMEASE PROTEIN TCYL"/>
    <property type="match status" value="1"/>
</dbReference>
<dbReference type="InterPro" id="IPR010065">
    <property type="entry name" value="AA_ABC_transptr_permease_3TM"/>
</dbReference>
<dbReference type="GO" id="GO:0006865">
    <property type="term" value="P:amino acid transport"/>
    <property type="evidence" value="ECO:0007669"/>
    <property type="project" value="UniProtKB-KW"/>
</dbReference>
<dbReference type="InterPro" id="IPR000515">
    <property type="entry name" value="MetI-like"/>
</dbReference>
<evidence type="ECO:0000256" key="6">
    <source>
        <dbReference type="ARBA" id="ARBA00022989"/>
    </source>
</evidence>
<dbReference type="Gene3D" id="1.10.3720.10">
    <property type="entry name" value="MetI-like"/>
    <property type="match status" value="1"/>
</dbReference>
<keyword evidence="2 8" id="KW-0813">Transport</keyword>
<keyword evidence="3" id="KW-1003">Cell membrane</keyword>
<keyword evidence="7 8" id="KW-0472">Membrane</keyword>
<dbReference type="PROSITE" id="PS50928">
    <property type="entry name" value="ABC_TM1"/>
    <property type="match status" value="1"/>
</dbReference>
<comment type="subcellular location">
    <subcellularLocation>
        <location evidence="1 8">Cell membrane</location>
        <topology evidence="1 8">Multi-pass membrane protein</topology>
    </subcellularLocation>
</comment>
<feature type="transmembrane region" description="Helical" evidence="8">
    <location>
        <begin position="98"/>
        <end position="116"/>
    </location>
</feature>
<evidence type="ECO:0000256" key="4">
    <source>
        <dbReference type="ARBA" id="ARBA00022692"/>
    </source>
</evidence>
<evidence type="ECO:0000256" key="3">
    <source>
        <dbReference type="ARBA" id="ARBA00022475"/>
    </source>
</evidence>
<keyword evidence="5" id="KW-0029">Amino-acid transport</keyword>
<sequence>MGEFFKWEYVVTLFPKVLSALPTTLLIVLFATLIGSFLGFILAYFRIERIPVLHQLSAIYVSFIRGTPILVQMFIVFYGLPGVLATIGLDISMWNKLIFLYITYGLNTAAYFSEIYRSALSSVPLSQYEAAASIGMTKWQIYRRTLIPQAGKSALPNIGVAIVNLLQNTSLAFTLGVMDIIGKVQTLGALYYRVLEGYFIAAVIFIVLSLLLEKAFDLLEKRVSTPKTRKQRQTTFISLKRADTAFTTLEKRAK</sequence>
<name>A0AAC9IGR8_9BACI</name>
<dbReference type="PANTHER" id="PTHR30614">
    <property type="entry name" value="MEMBRANE COMPONENT OF AMINO ACID ABC TRANSPORTER"/>
    <property type="match status" value="1"/>
</dbReference>
<dbReference type="KEGG" id="bxi:BK049_09910"/>
<dbReference type="RefSeq" id="WP_071168417.1">
    <property type="nucleotide sequence ID" value="NZ_CP017786.1"/>
</dbReference>
<dbReference type="Pfam" id="PF00528">
    <property type="entry name" value="BPD_transp_1"/>
    <property type="match status" value="1"/>
</dbReference>
<keyword evidence="4 8" id="KW-0812">Transmembrane</keyword>
<proteinExistence type="inferred from homology"/>
<gene>
    <name evidence="10" type="ORF">BK049_09910</name>
</gene>
<accession>A0AAC9IGR8</accession>
<protein>
    <submittedName>
        <fullName evidence="10">Amino acid ABC transporter permease</fullName>
    </submittedName>
</protein>
<evidence type="ECO:0000256" key="7">
    <source>
        <dbReference type="ARBA" id="ARBA00023136"/>
    </source>
</evidence>
<keyword evidence="6 8" id="KW-1133">Transmembrane helix</keyword>
<comment type="similarity">
    <text evidence="8">Belongs to the binding-protein-dependent transport system permease family.</text>
</comment>
<dbReference type="InterPro" id="IPR035906">
    <property type="entry name" value="MetI-like_sf"/>
</dbReference>
<feature type="domain" description="ABC transmembrane type-1" evidence="9">
    <location>
        <begin position="21"/>
        <end position="220"/>
    </location>
</feature>
<dbReference type="CDD" id="cd06261">
    <property type="entry name" value="TM_PBP2"/>
    <property type="match status" value="1"/>
</dbReference>
<dbReference type="GO" id="GO:0022857">
    <property type="term" value="F:transmembrane transporter activity"/>
    <property type="evidence" value="ECO:0007669"/>
    <property type="project" value="InterPro"/>
</dbReference>
<dbReference type="NCBIfam" id="TIGR01726">
    <property type="entry name" value="HEQRo_perm_3TM"/>
    <property type="match status" value="1"/>
</dbReference>
<evidence type="ECO:0000256" key="2">
    <source>
        <dbReference type="ARBA" id="ARBA00022448"/>
    </source>
</evidence>